<comment type="caution">
    <text evidence="2">The sequence shown here is derived from an EMBL/GenBank/DDBJ whole genome shotgun (WGS) entry which is preliminary data.</text>
</comment>
<gene>
    <name evidence="2" type="ORF">EDD18DRAFT_1329799</name>
</gene>
<name>A0AA39URF2_9AGAR</name>
<feature type="compositionally biased region" description="Basic and acidic residues" evidence="1">
    <location>
        <begin position="137"/>
        <end position="151"/>
    </location>
</feature>
<sequence length="254" mass="28749">MMIYWARAESTISPLISAKMSTHQFTTVPVRSSRHRHHSHSIKENWQDWMIINRDAHAALPEEELLNWQPSAHRISHPAQPPAQWPLRSALEALRGCPLIPSPYSVVMVPSTKTSSLGKRQHFSTGSTSIRNSPVDESNKDQQPKKRDRISESLAAPTRTLFNQFFANHLMIKPSVDLPVTYREPHWCGESSLGNVVTLSVFPTFYLVLLIFRDLSGDSYSEKDLEEPRICSMGPWISVLSMLLVQQGLGRLLA</sequence>
<protein>
    <submittedName>
        <fullName evidence="2">Uncharacterized protein</fullName>
    </submittedName>
</protein>
<feature type="region of interest" description="Disordered" evidence="1">
    <location>
        <begin position="116"/>
        <end position="153"/>
    </location>
</feature>
<organism evidence="2 3">
    <name type="scientific">Armillaria luteobubalina</name>
    <dbReference type="NCBI Taxonomy" id="153913"/>
    <lineage>
        <taxon>Eukaryota</taxon>
        <taxon>Fungi</taxon>
        <taxon>Dikarya</taxon>
        <taxon>Basidiomycota</taxon>
        <taxon>Agaricomycotina</taxon>
        <taxon>Agaricomycetes</taxon>
        <taxon>Agaricomycetidae</taxon>
        <taxon>Agaricales</taxon>
        <taxon>Marasmiineae</taxon>
        <taxon>Physalacriaceae</taxon>
        <taxon>Armillaria</taxon>
    </lineage>
</organism>
<dbReference type="Proteomes" id="UP001175228">
    <property type="component" value="Unassembled WGS sequence"/>
</dbReference>
<accession>A0AA39URF2</accession>
<feature type="compositionally biased region" description="Polar residues" evidence="1">
    <location>
        <begin position="116"/>
        <end position="136"/>
    </location>
</feature>
<dbReference type="AlphaFoldDB" id="A0AA39URF2"/>
<evidence type="ECO:0000256" key="1">
    <source>
        <dbReference type="SAM" id="MobiDB-lite"/>
    </source>
</evidence>
<keyword evidence="3" id="KW-1185">Reference proteome</keyword>
<reference evidence="2" key="1">
    <citation type="submission" date="2023-06" db="EMBL/GenBank/DDBJ databases">
        <authorList>
            <consortium name="Lawrence Berkeley National Laboratory"/>
            <person name="Ahrendt S."/>
            <person name="Sahu N."/>
            <person name="Indic B."/>
            <person name="Wong-Bajracharya J."/>
            <person name="Merenyi Z."/>
            <person name="Ke H.-M."/>
            <person name="Monk M."/>
            <person name="Kocsube S."/>
            <person name="Drula E."/>
            <person name="Lipzen A."/>
            <person name="Balint B."/>
            <person name="Henrissat B."/>
            <person name="Andreopoulos B."/>
            <person name="Martin F.M."/>
            <person name="Harder C.B."/>
            <person name="Rigling D."/>
            <person name="Ford K.L."/>
            <person name="Foster G.D."/>
            <person name="Pangilinan J."/>
            <person name="Papanicolaou A."/>
            <person name="Barry K."/>
            <person name="LaButti K."/>
            <person name="Viragh M."/>
            <person name="Koriabine M."/>
            <person name="Yan M."/>
            <person name="Riley R."/>
            <person name="Champramary S."/>
            <person name="Plett K.L."/>
            <person name="Tsai I.J."/>
            <person name="Slot J."/>
            <person name="Sipos G."/>
            <person name="Plett J."/>
            <person name="Nagy L.G."/>
            <person name="Grigoriev I.V."/>
        </authorList>
    </citation>
    <scope>NUCLEOTIDE SEQUENCE</scope>
    <source>
        <strain evidence="2">HWK02</strain>
    </source>
</reference>
<proteinExistence type="predicted"/>
<evidence type="ECO:0000313" key="3">
    <source>
        <dbReference type="Proteomes" id="UP001175228"/>
    </source>
</evidence>
<evidence type="ECO:0000313" key="2">
    <source>
        <dbReference type="EMBL" id="KAK0499633.1"/>
    </source>
</evidence>
<dbReference type="EMBL" id="JAUEPU010000009">
    <property type="protein sequence ID" value="KAK0499633.1"/>
    <property type="molecule type" value="Genomic_DNA"/>
</dbReference>